<dbReference type="SUPFAM" id="SSF56059">
    <property type="entry name" value="Glutathione synthetase ATP-binding domain-like"/>
    <property type="match status" value="1"/>
</dbReference>
<evidence type="ECO:0000313" key="1">
    <source>
        <dbReference type="EMBL" id="MBP1969193.1"/>
    </source>
</evidence>
<keyword evidence="2" id="KW-1185">Reference proteome</keyword>
<accession>A0ABS4IE37</accession>
<organism evidence="1 2">
    <name type="scientific">Virgibacillus natechei</name>
    <dbReference type="NCBI Taxonomy" id="1216297"/>
    <lineage>
        <taxon>Bacteria</taxon>
        <taxon>Bacillati</taxon>
        <taxon>Bacillota</taxon>
        <taxon>Bacilli</taxon>
        <taxon>Bacillales</taxon>
        <taxon>Bacillaceae</taxon>
        <taxon>Virgibacillus</taxon>
    </lineage>
</organism>
<evidence type="ECO:0000313" key="2">
    <source>
        <dbReference type="Proteomes" id="UP001519345"/>
    </source>
</evidence>
<dbReference type="Proteomes" id="UP001519345">
    <property type="component" value="Unassembled WGS sequence"/>
</dbReference>
<dbReference type="EMBL" id="JAGGKX010000005">
    <property type="protein sequence ID" value="MBP1969193.1"/>
    <property type="molecule type" value="Genomic_DNA"/>
</dbReference>
<dbReference type="InterPro" id="IPR013815">
    <property type="entry name" value="ATP_grasp_subdomain_1"/>
</dbReference>
<proteinExistence type="predicted"/>
<gene>
    <name evidence="1" type="ORF">J2Z83_001297</name>
</gene>
<dbReference type="Gene3D" id="3.30.1490.20">
    <property type="entry name" value="ATP-grasp fold, A domain"/>
    <property type="match status" value="1"/>
</dbReference>
<sequence>MKIGVIITPERKRENIINAFKDLDIEYDFIDLMADEWDSYLEKDYDGYLIYPPSFPDEWKSLFMKRLFLLKDMLKGKSLPSLDSIIMYESKITMHDYYKVNNLPHIESHSFYNYQQAVEYGKKCRLPVVIKEDSGSGAIGVKIISRRQQLLRVIRRSFLLNNKIRKYNSIKSIKNSLKAKLYPYKIFLDSKKQFLPKSSNSSGVIHIQSYVKIKNEWRVIRIGDSFFGHKKLEDEKGFHSGSLNKGWGHVKSDLLNLVKEWSDKLQLESMCFDIFEDYEGNYYINELQVMFGTSTDAQLIVDNKVGRYLFNGGWVFEEGNFTRNGCNNLRIELLIEGLSGYRDC</sequence>
<name>A0ABS4IE37_9BACI</name>
<reference evidence="1 2" key="1">
    <citation type="submission" date="2021-03" db="EMBL/GenBank/DDBJ databases">
        <title>Genomic Encyclopedia of Type Strains, Phase IV (KMG-IV): sequencing the most valuable type-strain genomes for metagenomic binning, comparative biology and taxonomic classification.</title>
        <authorList>
            <person name="Goeker M."/>
        </authorList>
    </citation>
    <scope>NUCLEOTIDE SEQUENCE [LARGE SCALE GENOMIC DNA]</scope>
    <source>
        <strain evidence="1 2">DSM 25609</strain>
    </source>
</reference>
<comment type="caution">
    <text evidence="1">The sequence shown here is derived from an EMBL/GenBank/DDBJ whole genome shotgun (WGS) entry which is preliminary data.</text>
</comment>
<protein>
    <submittedName>
        <fullName evidence="1">Glutathione synthase/RimK-type ligase-like ATP-grasp enzyme</fullName>
    </submittedName>
</protein>
<dbReference type="RefSeq" id="WP_209462403.1">
    <property type="nucleotide sequence ID" value="NZ_CP110224.1"/>
</dbReference>